<name>A0ACB9TJZ1_HOLOL</name>
<proteinExistence type="predicted"/>
<comment type="caution">
    <text evidence="1">The sequence shown here is derived from an EMBL/GenBank/DDBJ whole genome shotgun (WGS) entry which is preliminary data.</text>
</comment>
<sequence>MIQNLFKGYNVTILAYGQTGSGKTHSMGTAYSGQENKGVIPRAVNDIFNFIKDNFTYDFTVSVSFMELYQEVLYDLLAMKPRDQCVVEIREDAKSIIIPGLTEQPVNSASQALEYLIKGSQGRATSSTNMNAQSSRSHAIFTVNISMQKKDNSATNRTAKFHLVDLAGSERSKKTGATGQTFKEGVNINKGLLALGNVISALGDEKTQNGYISYRDSNLTRLLKDSLGGNSITLMIACVSPADYNLEETLSTLRYADRARKIKNKPIINQDPKVAEINRLTKLVQQLRLELVGQGGPIICQAELELLKKETSDLRQKNHLLNIKLSTSLSDNTVLFERIHLLESRNEELLKKLKEIQTEYNVTLNTLNHSIEKSDVTAIKDTVIKLESIQAYLTDINSEQERTMKELRKHEADNYRSSKGEESNSESEINEKQECHTAQQIALNTELQEVMRNLVLKERLAEYISANTCYSVDYNMIGECESKISVLEKEKQELLHQLKSAHSTGVSAKIAEQRRKRVQELENQIQDLNKKVTEQARLIKLKEKDEEKMKQLNKEIVSMKKMKVDLMKKMKSESDKFRAWKNQRERELLKLKDQDRKRLNQMNKMETMHTRQQNVLKRKVEEAAAINKRLKDALAKRKAVQDLKASTKGDRIVEWINHELELHVNILDAQLTLNGLVEDRALLHNQTTQIQDLQQKILDSDEDSKVLNRFDNIQTMSDAKLGLKSLFDAVAAIKKGGFACESKIQELENVILEKERNEQRIISCFKEKEMDHFNNQREYEEKIAILLKRVEVEGQDEHIKQILNIQQNTIDKAEEEKQDLLLEIETLKAKIVQIQNVATQEAEKSSSKEKKKPGRKPKSNLENELLIEKEDVVVPETDVSFEDNPDLDPDWRKTPLAKKLQKIRITTFAQQRLLHLIYLLLAQDRLKRSSEGGCTCKGNCSTRNCGCRRTTKVCSINCKCTERTCSNRDLSPSDSDSRETNEPLKLPQ</sequence>
<organism evidence="1 2">
    <name type="scientific">Holotrichia oblita</name>
    <name type="common">Chafer beetle</name>
    <dbReference type="NCBI Taxonomy" id="644536"/>
    <lineage>
        <taxon>Eukaryota</taxon>
        <taxon>Metazoa</taxon>
        <taxon>Ecdysozoa</taxon>
        <taxon>Arthropoda</taxon>
        <taxon>Hexapoda</taxon>
        <taxon>Insecta</taxon>
        <taxon>Pterygota</taxon>
        <taxon>Neoptera</taxon>
        <taxon>Endopterygota</taxon>
        <taxon>Coleoptera</taxon>
        <taxon>Polyphaga</taxon>
        <taxon>Scarabaeiformia</taxon>
        <taxon>Scarabaeidae</taxon>
        <taxon>Melolonthinae</taxon>
        <taxon>Holotrichia</taxon>
    </lineage>
</organism>
<protein>
    <submittedName>
        <fullName evidence="1">Chromosome-associated kinesin kif4a-related</fullName>
    </submittedName>
</protein>
<gene>
    <name evidence="1" type="ORF">MML48_2g00014717</name>
</gene>
<evidence type="ECO:0000313" key="1">
    <source>
        <dbReference type="EMBL" id="KAI4467113.1"/>
    </source>
</evidence>
<keyword evidence="2" id="KW-1185">Reference proteome</keyword>
<dbReference type="EMBL" id="CM043016">
    <property type="protein sequence ID" value="KAI4467113.1"/>
    <property type="molecule type" value="Genomic_DNA"/>
</dbReference>
<reference evidence="1" key="1">
    <citation type="submission" date="2022-04" db="EMBL/GenBank/DDBJ databases">
        <title>Chromosome-scale genome assembly of Holotrichia oblita Faldermann.</title>
        <authorList>
            <person name="Rongchong L."/>
        </authorList>
    </citation>
    <scope>NUCLEOTIDE SEQUENCE</scope>
    <source>
        <strain evidence="1">81SQS9</strain>
    </source>
</reference>
<accession>A0ACB9TJZ1</accession>
<evidence type="ECO:0000313" key="2">
    <source>
        <dbReference type="Proteomes" id="UP001056778"/>
    </source>
</evidence>
<dbReference type="Proteomes" id="UP001056778">
    <property type="component" value="Chromosome 2"/>
</dbReference>